<evidence type="ECO:0000256" key="5">
    <source>
        <dbReference type="SAM" id="MobiDB-lite"/>
    </source>
</evidence>
<dbReference type="SUPFAM" id="SSF63748">
    <property type="entry name" value="Tudor/PWWP/MBT"/>
    <property type="match status" value="1"/>
</dbReference>
<accession>A0AAW2F0J2</accession>
<reference evidence="8 9" key="1">
    <citation type="submission" date="2023-03" db="EMBL/GenBank/DDBJ databases">
        <title>High recombination rates correlate with genetic variation in Cardiocondyla obscurior ants.</title>
        <authorList>
            <person name="Errbii M."/>
        </authorList>
    </citation>
    <scope>NUCLEOTIDE SEQUENCE [LARGE SCALE GENOMIC DNA]</scope>
    <source>
        <strain evidence="8">Alpha-2009</strain>
        <tissue evidence="8">Whole body</tissue>
    </source>
</reference>
<keyword evidence="9" id="KW-1185">Reference proteome</keyword>
<feature type="domain" description="CW-type" evidence="7">
    <location>
        <begin position="219"/>
        <end position="273"/>
    </location>
</feature>
<evidence type="ECO:0000256" key="2">
    <source>
        <dbReference type="ARBA" id="ARBA00022771"/>
    </source>
</evidence>
<evidence type="ECO:0000313" key="9">
    <source>
        <dbReference type="Proteomes" id="UP001430953"/>
    </source>
</evidence>
<proteinExistence type="predicted"/>
<feature type="compositionally biased region" description="Basic and acidic residues" evidence="5">
    <location>
        <begin position="126"/>
        <end position="136"/>
    </location>
</feature>
<feature type="domain" description="PWWP" evidence="6">
    <location>
        <begin position="287"/>
        <end position="352"/>
    </location>
</feature>
<keyword evidence="2" id="KW-0863">Zinc-finger</keyword>
<dbReference type="CDD" id="cd20145">
    <property type="entry name" value="PWWP_ZCWPW1"/>
    <property type="match status" value="1"/>
</dbReference>
<dbReference type="InterPro" id="IPR011124">
    <property type="entry name" value="Znf_CW"/>
</dbReference>
<dbReference type="Pfam" id="PF00855">
    <property type="entry name" value="PWWP"/>
    <property type="match status" value="1"/>
</dbReference>
<dbReference type="InterPro" id="IPR000313">
    <property type="entry name" value="PWWP_dom"/>
</dbReference>
<feature type="region of interest" description="Disordered" evidence="5">
    <location>
        <begin position="112"/>
        <end position="136"/>
    </location>
</feature>
<evidence type="ECO:0000313" key="8">
    <source>
        <dbReference type="EMBL" id="KAL0108239.1"/>
    </source>
</evidence>
<dbReference type="Gene3D" id="2.30.30.140">
    <property type="match status" value="1"/>
</dbReference>
<dbReference type="AlphaFoldDB" id="A0AAW2F0J2"/>
<evidence type="ECO:0000259" key="6">
    <source>
        <dbReference type="PROSITE" id="PS50812"/>
    </source>
</evidence>
<dbReference type="Pfam" id="PF07496">
    <property type="entry name" value="zf-CW"/>
    <property type="match status" value="1"/>
</dbReference>
<dbReference type="InterPro" id="IPR042778">
    <property type="entry name" value="ZCWPW1/ZCWPW2"/>
</dbReference>
<evidence type="ECO:0000259" key="7">
    <source>
        <dbReference type="PROSITE" id="PS51050"/>
    </source>
</evidence>
<comment type="caution">
    <text evidence="8">The sequence shown here is derived from an EMBL/GenBank/DDBJ whole genome shotgun (WGS) entry which is preliminary data.</text>
</comment>
<dbReference type="GO" id="GO:0005634">
    <property type="term" value="C:nucleus"/>
    <property type="evidence" value="ECO:0007669"/>
    <property type="project" value="TreeGrafter"/>
</dbReference>
<keyword evidence="3" id="KW-0862">Zinc</keyword>
<dbReference type="EMBL" id="JADYXP020000016">
    <property type="protein sequence ID" value="KAL0108239.1"/>
    <property type="molecule type" value="Genomic_DNA"/>
</dbReference>
<evidence type="ECO:0008006" key="10">
    <source>
        <dbReference type="Google" id="ProtNLM"/>
    </source>
</evidence>
<dbReference type="PANTHER" id="PTHR15999:SF2">
    <property type="entry name" value="ZINC FINGER CW-TYPE PWWP DOMAIN PROTEIN 1"/>
    <property type="match status" value="1"/>
</dbReference>
<evidence type="ECO:0000256" key="3">
    <source>
        <dbReference type="ARBA" id="ARBA00022833"/>
    </source>
</evidence>
<dbReference type="PROSITE" id="PS51050">
    <property type="entry name" value="ZF_CW"/>
    <property type="match status" value="1"/>
</dbReference>
<dbReference type="PANTHER" id="PTHR15999">
    <property type="entry name" value="ZINC FINGER CW-TYPE PWWP DOMAIN PROTEIN 1"/>
    <property type="match status" value="1"/>
</dbReference>
<gene>
    <name evidence="8" type="ORF">PUN28_015054</name>
</gene>
<dbReference type="PROSITE" id="PS50812">
    <property type="entry name" value="PWWP"/>
    <property type="match status" value="1"/>
</dbReference>
<feature type="compositionally biased region" description="Basic residues" evidence="5">
    <location>
        <begin position="115"/>
        <end position="125"/>
    </location>
</feature>
<protein>
    <recommendedName>
        <fullName evidence="10">Zinc finger CW-type PWWP domain protein 1</fullName>
    </recommendedName>
</protein>
<dbReference type="Proteomes" id="UP001430953">
    <property type="component" value="Unassembled WGS sequence"/>
</dbReference>
<dbReference type="GO" id="GO:0008270">
    <property type="term" value="F:zinc ion binding"/>
    <property type="evidence" value="ECO:0007669"/>
    <property type="project" value="UniProtKB-KW"/>
</dbReference>
<feature type="coiled-coil region" evidence="4">
    <location>
        <begin position="136"/>
        <end position="163"/>
    </location>
</feature>
<evidence type="ECO:0000256" key="4">
    <source>
        <dbReference type="SAM" id="Coils"/>
    </source>
</evidence>
<dbReference type="SMART" id="SM00293">
    <property type="entry name" value="PWWP"/>
    <property type="match status" value="1"/>
</dbReference>
<evidence type="ECO:0000256" key="1">
    <source>
        <dbReference type="ARBA" id="ARBA00022723"/>
    </source>
</evidence>
<name>A0AAW2F0J2_9HYME</name>
<sequence length="448" mass="52264">MAKSSDSRNHTKTILLFKDQDHDRHEIAAEIKEPSLQMRVWSDSFFPSGTFELGITDTPISQKASLIPPNAPIKPRKHVCKKDLKPKKLYFTDKELENERDDANCSQKSALLLTKKSKQKSKSHKRETDSSEKLNRDSLSAMLESIRLELDNKENRRQGHEKRTRINNSVAKERAKKNNCSQSSELSCNLRDLNITYSPLSLCNNTLSNEEKLLWLQPRRDVGMWIQCCRKSCKKWRYCDDFHDPVDVPKIWYCKMNSNKALASCFIPEVVISQEIDDDCIENKYNAGSLVWGRVDGYPWWPAMVDDCPETLRYYELKERSNIPAKYHVIFFKDELQHVWLNNKNIKAFAKTKQNTLVKKKYDDNNMKLLKEICALVQNAISLTILERLQRYSYISRLKNLENFVTCDQSNEKQIDEISSTPNTSSNYITLKEFHSKNKGKKPYCLRN</sequence>
<keyword evidence="4" id="KW-0175">Coiled coil</keyword>
<keyword evidence="1" id="KW-0479">Metal-binding</keyword>
<organism evidence="8 9">
    <name type="scientific">Cardiocondyla obscurior</name>
    <dbReference type="NCBI Taxonomy" id="286306"/>
    <lineage>
        <taxon>Eukaryota</taxon>
        <taxon>Metazoa</taxon>
        <taxon>Ecdysozoa</taxon>
        <taxon>Arthropoda</taxon>
        <taxon>Hexapoda</taxon>
        <taxon>Insecta</taxon>
        <taxon>Pterygota</taxon>
        <taxon>Neoptera</taxon>
        <taxon>Endopterygota</taxon>
        <taxon>Hymenoptera</taxon>
        <taxon>Apocrita</taxon>
        <taxon>Aculeata</taxon>
        <taxon>Formicoidea</taxon>
        <taxon>Formicidae</taxon>
        <taxon>Myrmicinae</taxon>
        <taxon>Cardiocondyla</taxon>
    </lineage>
</organism>
<dbReference type="Gene3D" id="3.30.40.100">
    <property type="match status" value="1"/>
</dbReference>